<feature type="transmembrane region" description="Helical" evidence="1">
    <location>
        <begin position="20"/>
        <end position="50"/>
    </location>
</feature>
<dbReference type="AlphaFoldDB" id="A0A7W6DLA7"/>
<sequence>MPHHPQPVEDYMTANMFLLAINLTWIFIAVWSVWGLAPILIISALLNHMITRLDHHRRQRDATLGTPADTM</sequence>
<comment type="caution">
    <text evidence="2">The sequence shown here is derived from an EMBL/GenBank/DDBJ whole genome shotgun (WGS) entry which is preliminary data.</text>
</comment>
<keyword evidence="1" id="KW-1133">Transmembrane helix</keyword>
<evidence type="ECO:0000313" key="3">
    <source>
        <dbReference type="Proteomes" id="UP000541426"/>
    </source>
</evidence>
<evidence type="ECO:0000313" key="2">
    <source>
        <dbReference type="EMBL" id="MBB3984669.1"/>
    </source>
</evidence>
<reference evidence="2 3" key="1">
    <citation type="submission" date="2020-08" db="EMBL/GenBank/DDBJ databases">
        <title>Genomic Encyclopedia of Type Strains, Phase IV (KMG-IV): sequencing the most valuable type-strain genomes for metagenomic binning, comparative biology and taxonomic classification.</title>
        <authorList>
            <person name="Goeker M."/>
        </authorList>
    </citation>
    <scope>NUCLEOTIDE SEQUENCE [LARGE SCALE GENOMIC DNA]</scope>
    <source>
        <strain evidence="2 3">DSM 102235</strain>
    </source>
</reference>
<keyword evidence="3" id="KW-1185">Reference proteome</keyword>
<organism evidence="2 3">
    <name type="scientific">Sagittula marina</name>
    <dbReference type="NCBI Taxonomy" id="943940"/>
    <lineage>
        <taxon>Bacteria</taxon>
        <taxon>Pseudomonadati</taxon>
        <taxon>Pseudomonadota</taxon>
        <taxon>Alphaproteobacteria</taxon>
        <taxon>Rhodobacterales</taxon>
        <taxon>Roseobacteraceae</taxon>
        <taxon>Sagittula</taxon>
    </lineage>
</organism>
<proteinExistence type="predicted"/>
<dbReference type="EMBL" id="JACIEJ010000002">
    <property type="protein sequence ID" value="MBB3984669.1"/>
    <property type="molecule type" value="Genomic_DNA"/>
</dbReference>
<keyword evidence="1" id="KW-0472">Membrane</keyword>
<accession>A0A7W6DLA7</accession>
<protein>
    <recommendedName>
        <fullName evidence="4">Histidinol phosphate aminotransferase</fullName>
    </recommendedName>
</protein>
<evidence type="ECO:0008006" key="4">
    <source>
        <dbReference type="Google" id="ProtNLM"/>
    </source>
</evidence>
<keyword evidence="1" id="KW-0812">Transmembrane</keyword>
<evidence type="ECO:0000256" key="1">
    <source>
        <dbReference type="SAM" id="Phobius"/>
    </source>
</evidence>
<gene>
    <name evidence="2" type="ORF">GGQ68_000985</name>
</gene>
<name>A0A7W6DLA7_9RHOB</name>
<dbReference type="Proteomes" id="UP000541426">
    <property type="component" value="Unassembled WGS sequence"/>
</dbReference>
<dbReference type="RefSeq" id="WP_183963469.1">
    <property type="nucleotide sequence ID" value="NZ_BAABBZ010000014.1"/>
</dbReference>